<organism evidence="6 7">
    <name type="scientific">Stylosanthes scabra</name>
    <dbReference type="NCBI Taxonomy" id="79078"/>
    <lineage>
        <taxon>Eukaryota</taxon>
        <taxon>Viridiplantae</taxon>
        <taxon>Streptophyta</taxon>
        <taxon>Embryophyta</taxon>
        <taxon>Tracheophyta</taxon>
        <taxon>Spermatophyta</taxon>
        <taxon>Magnoliopsida</taxon>
        <taxon>eudicotyledons</taxon>
        <taxon>Gunneridae</taxon>
        <taxon>Pentapetalae</taxon>
        <taxon>rosids</taxon>
        <taxon>fabids</taxon>
        <taxon>Fabales</taxon>
        <taxon>Fabaceae</taxon>
        <taxon>Papilionoideae</taxon>
        <taxon>50 kb inversion clade</taxon>
        <taxon>dalbergioids sensu lato</taxon>
        <taxon>Dalbergieae</taxon>
        <taxon>Pterocarpus clade</taxon>
        <taxon>Stylosanthes</taxon>
    </lineage>
</organism>
<evidence type="ECO:0000259" key="5">
    <source>
        <dbReference type="PROSITE" id="PS51204"/>
    </source>
</evidence>
<feature type="domain" description="HSA" evidence="5">
    <location>
        <begin position="1"/>
        <end position="55"/>
    </location>
</feature>
<accession>A0ABU6ZHZ4</accession>
<sequence>MVWLSKVSDFESERKWKLAQAKKVALRASKGMLDQATRGEKKMEEEEQRLRNVALNISKDVKKFWTKIEKLVIYKHQMELDEKKKKALDKQLEFLLGQTESVVKITCESRQECILELENDMNPQSIMLKGVCEKQS</sequence>
<dbReference type="SMART" id="SM00573">
    <property type="entry name" value="HSA"/>
    <property type="match status" value="1"/>
</dbReference>
<reference evidence="6 7" key="1">
    <citation type="journal article" date="2023" name="Plants (Basel)">
        <title>Bridging the Gap: Combining Genomics and Transcriptomics Approaches to Understand Stylosanthes scabra, an Orphan Legume from the Brazilian Caatinga.</title>
        <authorList>
            <person name="Ferreira-Neto J.R.C."/>
            <person name="da Silva M.D."/>
            <person name="Binneck E."/>
            <person name="de Melo N.F."/>
            <person name="da Silva R.H."/>
            <person name="de Melo A.L.T.M."/>
            <person name="Pandolfi V."/>
            <person name="Bustamante F.O."/>
            <person name="Brasileiro-Vidal A.C."/>
            <person name="Benko-Iseppon A.M."/>
        </authorList>
    </citation>
    <scope>NUCLEOTIDE SEQUENCE [LARGE SCALE GENOMIC DNA]</scope>
    <source>
        <tissue evidence="6">Leaves</tissue>
    </source>
</reference>
<protein>
    <submittedName>
        <fullName evidence="6">Pharynx and intestine in excess protein 1</fullName>
    </submittedName>
</protein>
<keyword evidence="3" id="KW-0347">Helicase</keyword>
<dbReference type="PROSITE" id="PS51204">
    <property type="entry name" value="HSA"/>
    <property type="match status" value="1"/>
</dbReference>
<proteinExistence type="predicted"/>
<dbReference type="Proteomes" id="UP001341840">
    <property type="component" value="Unassembled WGS sequence"/>
</dbReference>
<evidence type="ECO:0000256" key="1">
    <source>
        <dbReference type="ARBA" id="ARBA00004123"/>
    </source>
</evidence>
<dbReference type="InterPro" id="IPR050520">
    <property type="entry name" value="INO80/SWR1_helicase"/>
</dbReference>
<evidence type="ECO:0000313" key="6">
    <source>
        <dbReference type="EMBL" id="MED6221560.1"/>
    </source>
</evidence>
<dbReference type="PANTHER" id="PTHR45685">
    <property type="entry name" value="HELICASE SRCAP-RELATED"/>
    <property type="match status" value="1"/>
</dbReference>
<evidence type="ECO:0000256" key="2">
    <source>
        <dbReference type="ARBA" id="ARBA00022741"/>
    </source>
</evidence>
<comment type="caution">
    <text evidence="6">The sequence shown here is derived from an EMBL/GenBank/DDBJ whole genome shotgun (WGS) entry which is preliminary data.</text>
</comment>
<keyword evidence="2" id="KW-0547">Nucleotide-binding</keyword>
<keyword evidence="3" id="KW-0378">Hydrolase</keyword>
<comment type="subcellular location">
    <subcellularLocation>
        <location evidence="1">Nucleus</location>
    </subcellularLocation>
</comment>
<keyword evidence="7" id="KW-1185">Reference proteome</keyword>
<dbReference type="PANTHER" id="PTHR45685:SF1">
    <property type="entry name" value="HELICASE SRCAP"/>
    <property type="match status" value="1"/>
</dbReference>
<gene>
    <name evidence="6" type="primary">PIE1_4</name>
    <name evidence="6" type="ORF">PIB30_055999</name>
</gene>
<dbReference type="InterPro" id="IPR014012">
    <property type="entry name" value="HSA_dom"/>
</dbReference>
<keyword evidence="4" id="KW-0067">ATP-binding</keyword>
<dbReference type="EMBL" id="JASCZI010272303">
    <property type="protein sequence ID" value="MED6221560.1"/>
    <property type="molecule type" value="Genomic_DNA"/>
</dbReference>
<evidence type="ECO:0000313" key="7">
    <source>
        <dbReference type="Proteomes" id="UP001341840"/>
    </source>
</evidence>
<evidence type="ECO:0000256" key="4">
    <source>
        <dbReference type="ARBA" id="ARBA00022840"/>
    </source>
</evidence>
<name>A0ABU6ZHZ4_9FABA</name>
<evidence type="ECO:0000256" key="3">
    <source>
        <dbReference type="ARBA" id="ARBA00022806"/>
    </source>
</evidence>